<dbReference type="GO" id="GO:0008934">
    <property type="term" value="F:inositol monophosphate 1-phosphatase activity"/>
    <property type="evidence" value="ECO:0007669"/>
    <property type="project" value="TreeGrafter"/>
</dbReference>
<keyword evidence="2 5" id="KW-0378">Hydrolase</keyword>
<reference evidence="5 6" key="1">
    <citation type="submission" date="2020-08" db="EMBL/GenBank/DDBJ databases">
        <title>Genomic Encyclopedia of Type Strains, Phase IV (KMG-IV): sequencing the most valuable type-strain genomes for metagenomic binning, comparative biology and taxonomic classification.</title>
        <authorList>
            <person name="Goeker M."/>
        </authorList>
    </citation>
    <scope>NUCLEOTIDE SEQUENCE [LARGE SCALE GENOMIC DNA]</scope>
    <source>
        <strain evidence="5 6">DSM 27939</strain>
    </source>
</reference>
<dbReference type="EC" id="3.1.3.25" evidence="5"/>
<evidence type="ECO:0000256" key="1">
    <source>
        <dbReference type="ARBA" id="ARBA00022723"/>
    </source>
</evidence>
<evidence type="ECO:0000256" key="4">
    <source>
        <dbReference type="PIRSR" id="PIRSR600760-2"/>
    </source>
</evidence>
<dbReference type="GO" id="GO:0046854">
    <property type="term" value="P:phosphatidylinositol phosphate biosynthetic process"/>
    <property type="evidence" value="ECO:0007669"/>
    <property type="project" value="InterPro"/>
</dbReference>
<comment type="caution">
    <text evidence="5">The sequence shown here is derived from an EMBL/GenBank/DDBJ whole genome shotgun (WGS) entry which is preliminary data.</text>
</comment>
<dbReference type="InterPro" id="IPR000760">
    <property type="entry name" value="Inositol_monophosphatase-like"/>
</dbReference>
<dbReference type="SUPFAM" id="SSF56655">
    <property type="entry name" value="Carbohydrate phosphatase"/>
    <property type="match status" value="1"/>
</dbReference>
<evidence type="ECO:0000256" key="3">
    <source>
        <dbReference type="ARBA" id="ARBA00022842"/>
    </source>
</evidence>
<dbReference type="GO" id="GO:0046872">
    <property type="term" value="F:metal ion binding"/>
    <property type="evidence" value="ECO:0007669"/>
    <property type="project" value="UniProtKB-KW"/>
</dbReference>
<evidence type="ECO:0000313" key="6">
    <source>
        <dbReference type="Proteomes" id="UP000552709"/>
    </source>
</evidence>
<name>A0A7W8NGP9_9DEIO</name>
<dbReference type="Proteomes" id="UP000552709">
    <property type="component" value="Unassembled WGS sequence"/>
</dbReference>
<dbReference type="PANTHER" id="PTHR20854:SF4">
    <property type="entry name" value="INOSITOL-1-MONOPHOSPHATASE-RELATED"/>
    <property type="match status" value="1"/>
</dbReference>
<dbReference type="PRINTS" id="PR00377">
    <property type="entry name" value="IMPHPHTASES"/>
</dbReference>
<feature type="binding site" evidence="4">
    <location>
        <position position="210"/>
    </location>
    <ligand>
        <name>Mg(2+)</name>
        <dbReference type="ChEBI" id="CHEBI:18420"/>
        <label>1</label>
        <note>catalytic</note>
    </ligand>
</feature>
<dbReference type="GO" id="GO:0007165">
    <property type="term" value="P:signal transduction"/>
    <property type="evidence" value="ECO:0007669"/>
    <property type="project" value="TreeGrafter"/>
</dbReference>
<feature type="binding site" evidence="4">
    <location>
        <position position="95"/>
    </location>
    <ligand>
        <name>Mg(2+)</name>
        <dbReference type="ChEBI" id="CHEBI:18420"/>
        <label>1</label>
        <note>catalytic</note>
    </ligand>
</feature>
<comment type="cofactor">
    <cofactor evidence="4">
        <name>Mg(2+)</name>
        <dbReference type="ChEBI" id="CHEBI:18420"/>
    </cofactor>
</comment>
<dbReference type="Gene3D" id="3.40.190.80">
    <property type="match status" value="1"/>
</dbReference>
<keyword evidence="3 4" id="KW-0460">Magnesium</keyword>
<gene>
    <name evidence="5" type="ORF">HNQ08_004112</name>
</gene>
<evidence type="ECO:0000256" key="2">
    <source>
        <dbReference type="ARBA" id="ARBA00022801"/>
    </source>
</evidence>
<dbReference type="CDD" id="cd01638">
    <property type="entry name" value="CysQ"/>
    <property type="match status" value="1"/>
</dbReference>
<keyword evidence="6" id="KW-1185">Reference proteome</keyword>
<evidence type="ECO:0000313" key="5">
    <source>
        <dbReference type="EMBL" id="MBB5364995.1"/>
    </source>
</evidence>
<dbReference type="GO" id="GO:0006020">
    <property type="term" value="P:inositol metabolic process"/>
    <property type="evidence" value="ECO:0007669"/>
    <property type="project" value="TreeGrafter"/>
</dbReference>
<dbReference type="Pfam" id="PF00459">
    <property type="entry name" value="Inositol_P"/>
    <property type="match status" value="1"/>
</dbReference>
<keyword evidence="1 4" id="KW-0479">Metal-binding</keyword>
<feature type="binding site" evidence="4">
    <location>
        <position position="96"/>
    </location>
    <ligand>
        <name>Mg(2+)</name>
        <dbReference type="ChEBI" id="CHEBI:18420"/>
        <label>1</label>
        <note>catalytic</note>
    </ligand>
</feature>
<protein>
    <submittedName>
        <fullName evidence="5">Myo-inositol-1(Or 4)-monophosphatase</fullName>
        <ecNumber evidence="5">3.1.3.25</ecNumber>
    </submittedName>
</protein>
<organism evidence="5 6">
    <name type="scientific">Deinococcus humi</name>
    <dbReference type="NCBI Taxonomy" id="662880"/>
    <lineage>
        <taxon>Bacteria</taxon>
        <taxon>Thermotogati</taxon>
        <taxon>Deinococcota</taxon>
        <taxon>Deinococci</taxon>
        <taxon>Deinococcales</taxon>
        <taxon>Deinococcaceae</taxon>
        <taxon>Deinococcus</taxon>
    </lineage>
</organism>
<dbReference type="Gene3D" id="3.30.540.10">
    <property type="entry name" value="Fructose-1,6-Bisphosphatase, subunit A, domain 1"/>
    <property type="match status" value="1"/>
</dbReference>
<dbReference type="PROSITE" id="PS00630">
    <property type="entry name" value="IMP_2"/>
    <property type="match status" value="1"/>
</dbReference>
<dbReference type="PROSITE" id="PS00629">
    <property type="entry name" value="IMP_1"/>
    <property type="match status" value="1"/>
</dbReference>
<dbReference type="InterPro" id="IPR020550">
    <property type="entry name" value="Inositol_monophosphatase_CS"/>
</dbReference>
<dbReference type="AlphaFoldDB" id="A0A7W8NGP9"/>
<dbReference type="EMBL" id="JACHFL010000014">
    <property type="protein sequence ID" value="MBB5364995.1"/>
    <property type="molecule type" value="Genomic_DNA"/>
</dbReference>
<feature type="binding site" evidence="4">
    <location>
        <position position="93"/>
    </location>
    <ligand>
        <name>Mg(2+)</name>
        <dbReference type="ChEBI" id="CHEBI:18420"/>
        <label>2</label>
    </ligand>
</feature>
<dbReference type="PANTHER" id="PTHR20854">
    <property type="entry name" value="INOSITOL MONOPHOSPHATASE"/>
    <property type="match status" value="1"/>
</dbReference>
<dbReference type="InterPro" id="IPR020583">
    <property type="entry name" value="Inositol_monoP_metal-BS"/>
</dbReference>
<accession>A0A7W8NGP9</accession>
<proteinExistence type="predicted"/>
<dbReference type="RefSeq" id="WP_184136096.1">
    <property type="nucleotide sequence ID" value="NZ_JACHFL010000014.1"/>
</dbReference>
<feature type="binding site" evidence="4">
    <location>
        <position position="75"/>
    </location>
    <ligand>
        <name>Mg(2+)</name>
        <dbReference type="ChEBI" id="CHEBI:18420"/>
        <label>1</label>
        <note>catalytic</note>
    </ligand>
</feature>
<sequence>MTAPTPPHDLAHELEVASRLAREAGALLLHHRAVGFDVEHKTSHEDPVTAADREASALIVAGLTGAFPGDGLLSEEETDSAARLSRQRVWIIDPIDGTSEFIKGTADYCVSIGLAVGDDAVLGVVYAPTTDELFTGIVGQGVWKNGRKVERAPRENGWRVAVSDTEFGRELNRHDLPGMLPSGSIALKLARLSADEADVTFTMSPRSEWDIAAGDALLRAAGGTLRRRDGGEVSYNQPSPHLEQGLIAGMPGAVDWLEGELSRRRLPTAHLGLTASAPAWNSLSSEDQQALGGHPGVSIRHAGNEVLALLVVNPETRTVERAEGDAFHLERLTRDVVRAAGPLSTVSAKLNP</sequence>